<dbReference type="EMBL" id="AJWY01000407">
    <property type="protein sequence ID" value="EKC81221.1"/>
    <property type="molecule type" value="Genomic_DNA"/>
</dbReference>
<proteinExistence type="predicted"/>
<protein>
    <submittedName>
        <fullName evidence="1">Uncharacterized protein</fullName>
    </submittedName>
</protein>
<comment type="caution">
    <text evidence="1">The sequence shown here is derived from an EMBL/GenBank/DDBJ whole genome shotgun (WGS) entry which is preliminary data.</text>
</comment>
<reference evidence="1" key="1">
    <citation type="journal article" date="2013" name="Environ. Microbiol.">
        <title>Microbiota from the distal guts of lean and obese adolescents exhibit partial functional redundancy besides clear differences in community structure.</title>
        <authorList>
            <person name="Ferrer M."/>
            <person name="Ruiz A."/>
            <person name="Lanza F."/>
            <person name="Haange S.B."/>
            <person name="Oberbach A."/>
            <person name="Till H."/>
            <person name="Bargiela R."/>
            <person name="Campoy C."/>
            <person name="Segura M.T."/>
            <person name="Richter M."/>
            <person name="von Bergen M."/>
            <person name="Seifert J."/>
            <person name="Suarez A."/>
        </authorList>
    </citation>
    <scope>NUCLEOTIDE SEQUENCE</scope>
</reference>
<sequence length="29" mass="3357">MRLDLDTYKEILDTITRNKSRSLLTGFGV</sequence>
<feature type="non-terminal residue" evidence="1">
    <location>
        <position position="29"/>
    </location>
</feature>
<name>K1VBB5_9ZZZZ</name>
<dbReference type="AlphaFoldDB" id="K1VBB5"/>
<accession>K1VBB5</accession>
<organism evidence="1">
    <name type="scientific">human gut metagenome</name>
    <dbReference type="NCBI Taxonomy" id="408170"/>
    <lineage>
        <taxon>unclassified sequences</taxon>
        <taxon>metagenomes</taxon>
        <taxon>organismal metagenomes</taxon>
    </lineage>
</organism>
<gene>
    <name evidence="1" type="ORF">LEA_00570</name>
</gene>
<evidence type="ECO:0000313" key="1">
    <source>
        <dbReference type="EMBL" id="EKC81221.1"/>
    </source>
</evidence>